<evidence type="ECO:0000256" key="10">
    <source>
        <dbReference type="RuleBase" id="RU367009"/>
    </source>
</evidence>
<dbReference type="PROSITE" id="PS51257">
    <property type="entry name" value="PROKAR_LIPOPROTEIN"/>
    <property type="match status" value="1"/>
</dbReference>
<evidence type="ECO:0000256" key="6">
    <source>
        <dbReference type="ARBA" id="ARBA00022525"/>
    </source>
</evidence>
<dbReference type="GO" id="GO:0030570">
    <property type="term" value="F:pectate lyase activity"/>
    <property type="evidence" value="ECO:0007669"/>
    <property type="project" value="UniProtKB-UniRule"/>
</dbReference>
<dbReference type="Gene3D" id="2.160.20.10">
    <property type="entry name" value="Single-stranded right-handed beta-helix, Pectin lyase-like"/>
    <property type="match status" value="1"/>
</dbReference>
<evidence type="ECO:0000313" key="11">
    <source>
        <dbReference type="EMBL" id="ATB36587.1"/>
    </source>
</evidence>
<gene>
    <name evidence="11" type="ORF">CYFUS_002002</name>
</gene>
<dbReference type="PANTHER" id="PTHR33407">
    <property type="entry name" value="PECTATE LYASE F-RELATED"/>
    <property type="match status" value="1"/>
</dbReference>
<evidence type="ECO:0000256" key="7">
    <source>
        <dbReference type="ARBA" id="ARBA00022729"/>
    </source>
</evidence>
<dbReference type="EMBL" id="CP022098">
    <property type="protein sequence ID" value="ATB36587.1"/>
    <property type="molecule type" value="Genomic_DNA"/>
</dbReference>
<comment type="cofactor">
    <cofactor evidence="2 10">
        <name>Ca(2+)</name>
        <dbReference type="ChEBI" id="CHEBI:29108"/>
    </cofactor>
</comment>
<organism evidence="11 12">
    <name type="scientific">Cystobacter fuscus</name>
    <dbReference type="NCBI Taxonomy" id="43"/>
    <lineage>
        <taxon>Bacteria</taxon>
        <taxon>Pseudomonadati</taxon>
        <taxon>Myxococcota</taxon>
        <taxon>Myxococcia</taxon>
        <taxon>Myxococcales</taxon>
        <taxon>Cystobacterineae</taxon>
        <taxon>Archangiaceae</taxon>
        <taxon>Cystobacter</taxon>
    </lineage>
</organism>
<evidence type="ECO:0000256" key="3">
    <source>
        <dbReference type="ARBA" id="ARBA00004613"/>
    </source>
</evidence>
<dbReference type="InterPro" id="IPR012334">
    <property type="entry name" value="Pectin_lyas_fold"/>
</dbReference>
<evidence type="ECO:0000256" key="4">
    <source>
        <dbReference type="ARBA" id="ARBA00006463"/>
    </source>
</evidence>
<evidence type="ECO:0000256" key="2">
    <source>
        <dbReference type="ARBA" id="ARBA00001913"/>
    </source>
</evidence>
<dbReference type="Proteomes" id="UP000217257">
    <property type="component" value="Chromosome"/>
</dbReference>
<dbReference type="AlphaFoldDB" id="A0A250IZF3"/>
<dbReference type="Pfam" id="PF03211">
    <property type="entry name" value="Pectate_lyase"/>
    <property type="match status" value="1"/>
</dbReference>
<keyword evidence="9 10" id="KW-0456">Lyase</keyword>
<dbReference type="GO" id="GO:0005576">
    <property type="term" value="C:extracellular region"/>
    <property type="evidence" value="ECO:0007669"/>
    <property type="project" value="UniProtKB-SubCell"/>
</dbReference>
<dbReference type="RefSeq" id="WP_232537480.1">
    <property type="nucleotide sequence ID" value="NZ_CP022098.1"/>
</dbReference>
<keyword evidence="8 10" id="KW-0106">Calcium</keyword>
<comment type="subcellular location">
    <subcellularLocation>
        <location evidence="3 10">Secreted</location>
    </subcellularLocation>
</comment>
<dbReference type="GO" id="GO:0045490">
    <property type="term" value="P:pectin catabolic process"/>
    <property type="evidence" value="ECO:0007669"/>
    <property type="project" value="TreeGrafter"/>
</dbReference>
<evidence type="ECO:0000313" key="12">
    <source>
        <dbReference type="Proteomes" id="UP000217257"/>
    </source>
</evidence>
<accession>A0A250IZF3</accession>
<name>A0A250IZF3_9BACT</name>
<dbReference type="SUPFAM" id="SSF51126">
    <property type="entry name" value="Pectin lyase-like"/>
    <property type="match status" value="1"/>
</dbReference>
<reference evidence="11 12" key="1">
    <citation type="submission" date="2017-06" db="EMBL/GenBank/DDBJ databases">
        <title>Sequencing and comparative analysis of myxobacterial genomes.</title>
        <authorList>
            <person name="Rupp O."/>
            <person name="Goesmann A."/>
            <person name="Sogaard-Andersen L."/>
        </authorList>
    </citation>
    <scope>NUCLEOTIDE SEQUENCE [LARGE SCALE GENOMIC DNA]</scope>
    <source>
        <strain evidence="11 12">DSM 52655</strain>
    </source>
</reference>
<dbReference type="InterPro" id="IPR011050">
    <property type="entry name" value="Pectin_lyase_fold/virulence"/>
</dbReference>
<evidence type="ECO:0000256" key="1">
    <source>
        <dbReference type="ARBA" id="ARBA00000695"/>
    </source>
</evidence>
<dbReference type="InterPro" id="IPR004898">
    <property type="entry name" value="Pectate_lyase_PlyH/PlyE-like"/>
</dbReference>
<dbReference type="EC" id="4.2.2.2" evidence="5 10"/>
<sequence>MFTPKTLRTPALLLAVGVFGTGCLDGGMTAEEELLSEQTGALETIATTIPTPSNGSAGELRSSTTRLKNAANGGSNTYDFANKKIGVNSTKSCDGEGQLTVFEVEDGVTVKNLIIAGGTYGGNGIVCLGNCTLEYVYWEDICEDAATNSKDGATMTLNHVIALHASDKVFQHNAKGNSKTVIKNSYISDFGKLWRSCGDCTANGGPRNLILDNVKVENVKTALAGANQNYGDTVAITNLFVKGGYNASKDKPKICTEYIGVTDHNGESTKVNDGKSQWNTPTCRLSQSNVQSW</sequence>
<keyword evidence="6 10" id="KW-0964">Secreted</keyword>
<dbReference type="PANTHER" id="PTHR33407:SF9">
    <property type="entry name" value="PECTATE LYASE F-RELATED"/>
    <property type="match status" value="1"/>
</dbReference>
<comment type="similarity">
    <text evidence="4 10">Belongs to the polysaccharide lyase 3 family.</text>
</comment>
<evidence type="ECO:0000256" key="9">
    <source>
        <dbReference type="ARBA" id="ARBA00023239"/>
    </source>
</evidence>
<evidence type="ECO:0000256" key="5">
    <source>
        <dbReference type="ARBA" id="ARBA00012272"/>
    </source>
</evidence>
<proteinExistence type="inferred from homology"/>
<dbReference type="KEGG" id="cfus:CYFUS_002002"/>
<comment type="function">
    <text evidence="10">Catalyzes the depolymerization of both polygalacturonate and pectins of methyl esterification degree from 22 to 89%, with an endo mode of action. In contrast to the majority of pectate lyases, displays high activity on highly methylated pectins.</text>
</comment>
<comment type="catalytic activity">
    <reaction evidence="1 10">
        <text>Eliminative cleavage of (1-&gt;4)-alpha-D-galacturonan to give oligosaccharides with 4-deoxy-alpha-D-galact-4-enuronosyl groups at their non-reducing ends.</text>
        <dbReference type="EC" id="4.2.2.2"/>
    </reaction>
</comment>
<protein>
    <recommendedName>
        <fullName evidence="5 10">Pectate lyase</fullName>
        <ecNumber evidence="5 10">4.2.2.2</ecNumber>
    </recommendedName>
</protein>
<keyword evidence="7" id="KW-0732">Signal</keyword>
<evidence type="ECO:0000256" key="8">
    <source>
        <dbReference type="ARBA" id="ARBA00022837"/>
    </source>
</evidence>